<dbReference type="Gene3D" id="3.40.30.10">
    <property type="entry name" value="Glutaredoxin"/>
    <property type="match status" value="1"/>
</dbReference>
<evidence type="ECO:0008006" key="3">
    <source>
        <dbReference type="Google" id="ProtNLM"/>
    </source>
</evidence>
<dbReference type="PANTHER" id="PTHR46497:SF1">
    <property type="entry name" value="THIOREDOXIN DOMAIN-CONTAINING PROTEIN 11"/>
    <property type="match status" value="1"/>
</dbReference>
<evidence type="ECO:0000313" key="2">
    <source>
        <dbReference type="Proteomes" id="UP001175271"/>
    </source>
</evidence>
<sequence length="878" mass="100328">MTDAELVVDAEQEALAERTLKFVEELVEEQIVLGQLDAVFELAEATSEGGEEDALYDAKDLGRRGEERLLEQLRGWLLNLDMPRACLLILVVTILQTVVRHAMFGQGRLATLKPEDPVPFFNDQSTFDYFTGNGAGSETLLRNAEVSVLMYYAPWSLHSMEMREVYSRVGERFRHYKGIRFSAVNCAANEGECKKSYKLFSYPIIVANIGKVAILYQDNPTEEHLFRWIYHILHPAIRVQSYDQFEQVLFEYDRCVVGYFNFQNVLPGRVPLGYITYIAAAMNLAQNGEQIENIQFTVVTNATLAKRLGMTLPGSIRVFHIDAGVMFHEYPVKAEHKAQSIASWAVTSKFESPVVSWISFAELELVGKSAKLHTVLREGTSVVLMTSPRSKLFSGGTYTVFKQVAAEARDCSNDTEELLSAQAEFWRNRTEDVTMSVNEVKMMCNRGKIAQSEVDQCCYTITAENPMFCKEPCDEERETCERTDEDVIAICPSIANATDYEDLRYQCCHNGRPRRPPQRVRWNLSPSEKLLCEWAEITRWPPNEIVEDQDDSVLDRCSANRTLNFVAMDKSNYLYSKLGLRKEENAVLIVDPKQEAFYVMKNPLQSAPQLREFISLYDRNLLEAEVLCEQNRSVFATRKPDESSSSRLEKLHSGADIGRKVLARNVTYDSLVFFSGGSWHGPSTAVIHLIHAIKHYFSAFDSLIKIFIIDSSRNTLPYELRFERLPAVVFFPSRRSAQSVKFPSGLPLTLPNLLSFVLSRCQSELRWRIALSACSDKCLLQGPHRLRRQISILKVEISLLRRFSTAGDRDREALSQLVHQLIKRRTIQIRSARHLERLLLTIRSSKELVPTETDRFIKQTVFTQWVLYNAFGLKYDRA</sequence>
<keyword evidence="2" id="KW-1185">Reference proteome</keyword>
<dbReference type="Proteomes" id="UP001175271">
    <property type="component" value="Unassembled WGS sequence"/>
</dbReference>
<dbReference type="SUPFAM" id="SSF52833">
    <property type="entry name" value="Thioredoxin-like"/>
    <property type="match status" value="1"/>
</dbReference>
<organism evidence="1 2">
    <name type="scientific">Steinernema hermaphroditum</name>
    <dbReference type="NCBI Taxonomy" id="289476"/>
    <lineage>
        <taxon>Eukaryota</taxon>
        <taxon>Metazoa</taxon>
        <taxon>Ecdysozoa</taxon>
        <taxon>Nematoda</taxon>
        <taxon>Chromadorea</taxon>
        <taxon>Rhabditida</taxon>
        <taxon>Tylenchina</taxon>
        <taxon>Panagrolaimomorpha</taxon>
        <taxon>Strongyloidoidea</taxon>
        <taxon>Steinernematidae</taxon>
        <taxon>Steinernema</taxon>
    </lineage>
</organism>
<dbReference type="InterPro" id="IPR052792">
    <property type="entry name" value="Thioredoxin_dom-contain_11"/>
</dbReference>
<accession>A0AA39IH86</accession>
<comment type="caution">
    <text evidence="1">The sequence shown here is derived from an EMBL/GenBank/DDBJ whole genome shotgun (WGS) entry which is preliminary data.</text>
</comment>
<gene>
    <name evidence="1" type="ORF">QR680_008600</name>
</gene>
<dbReference type="InterPro" id="IPR036249">
    <property type="entry name" value="Thioredoxin-like_sf"/>
</dbReference>
<dbReference type="AlphaFoldDB" id="A0AA39IH86"/>
<dbReference type="CDD" id="cd02981">
    <property type="entry name" value="PDI_b_family"/>
    <property type="match status" value="1"/>
</dbReference>
<dbReference type="PANTHER" id="PTHR46497">
    <property type="entry name" value="THIOREDOXIN DOMAIN-CONTAINING PROTEIN 11"/>
    <property type="match status" value="1"/>
</dbReference>
<dbReference type="EMBL" id="JAUCMV010000001">
    <property type="protein sequence ID" value="KAK0424298.1"/>
    <property type="molecule type" value="Genomic_DNA"/>
</dbReference>
<name>A0AA39IH86_9BILA</name>
<evidence type="ECO:0000313" key="1">
    <source>
        <dbReference type="EMBL" id="KAK0424298.1"/>
    </source>
</evidence>
<protein>
    <recommendedName>
        <fullName evidence="3">Thioredoxin domain-containing protein</fullName>
    </recommendedName>
</protein>
<proteinExistence type="predicted"/>
<reference evidence="1" key="1">
    <citation type="submission" date="2023-06" db="EMBL/GenBank/DDBJ databases">
        <title>Genomic analysis of the entomopathogenic nematode Steinernema hermaphroditum.</title>
        <authorList>
            <person name="Schwarz E.M."/>
            <person name="Heppert J.K."/>
            <person name="Baniya A."/>
            <person name="Schwartz H.T."/>
            <person name="Tan C.-H."/>
            <person name="Antoshechkin I."/>
            <person name="Sternberg P.W."/>
            <person name="Goodrich-Blair H."/>
            <person name="Dillman A.R."/>
        </authorList>
    </citation>
    <scope>NUCLEOTIDE SEQUENCE</scope>
    <source>
        <strain evidence="1">PS9179</strain>
        <tissue evidence="1">Whole animal</tissue>
    </source>
</reference>